<sequence length="122" mass="13454">MMKVSSFCSVFLMVVTVFIFFSLTSTTGLSWFPDLVGTKCVDETPPIRVSRKLKENVNNIKSNEKGYLDEEGRVSVEDYNPVDPTPGRDQKNVNPGPIEHGTPLIPFIPISPPPKPGPGDSY</sequence>
<dbReference type="Proteomes" id="UP001157006">
    <property type="component" value="Unassembled WGS sequence"/>
</dbReference>
<evidence type="ECO:0000313" key="2">
    <source>
        <dbReference type="EMBL" id="CAI8584784.1"/>
    </source>
</evidence>
<dbReference type="AlphaFoldDB" id="A0AAV0YJ51"/>
<keyword evidence="3" id="KW-1185">Reference proteome</keyword>
<dbReference type="PANTHER" id="PTHR37249">
    <property type="entry name" value="OS03G0206201 PROTEIN"/>
    <property type="match status" value="1"/>
</dbReference>
<name>A0AAV0YJ51_VICFA</name>
<comment type="caution">
    <text evidence="2">The sequence shown here is derived from an EMBL/GenBank/DDBJ whole genome shotgun (WGS) entry which is preliminary data.</text>
</comment>
<dbReference type="EMBL" id="CATIWC010002368">
    <property type="protein sequence ID" value="CAI8584784.1"/>
    <property type="molecule type" value="Genomic_DNA"/>
</dbReference>
<evidence type="ECO:0000256" key="1">
    <source>
        <dbReference type="SAM" id="MobiDB-lite"/>
    </source>
</evidence>
<organism evidence="2 3">
    <name type="scientific">Vicia faba</name>
    <name type="common">Broad bean</name>
    <name type="synonym">Faba vulgaris</name>
    <dbReference type="NCBI Taxonomy" id="3906"/>
    <lineage>
        <taxon>Eukaryota</taxon>
        <taxon>Viridiplantae</taxon>
        <taxon>Streptophyta</taxon>
        <taxon>Embryophyta</taxon>
        <taxon>Tracheophyta</taxon>
        <taxon>Spermatophyta</taxon>
        <taxon>Magnoliopsida</taxon>
        <taxon>eudicotyledons</taxon>
        <taxon>Gunneridae</taxon>
        <taxon>Pentapetalae</taxon>
        <taxon>rosids</taxon>
        <taxon>fabids</taxon>
        <taxon>Fabales</taxon>
        <taxon>Fabaceae</taxon>
        <taxon>Papilionoideae</taxon>
        <taxon>50 kb inversion clade</taxon>
        <taxon>NPAAA clade</taxon>
        <taxon>Hologalegina</taxon>
        <taxon>IRL clade</taxon>
        <taxon>Fabeae</taxon>
        <taxon>Vicia</taxon>
    </lineage>
</organism>
<evidence type="ECO:0000313" key="3">
    <source>
        <dbReference type="Proteomes" id="UP001157006"/>
    </source>
</evidence>
<gene>
    <name evidence="2" type="ORF">VFH_U092440</name>
</gene>
<accession>A0AAV0YJ51</accession>
<evidence type="ECO:0008006" key="4">
    <source>
        <dbReference type="Google" id="ProtNLM"/>
    </source>
</evidence>
<protein>
    <recommendedName>
        <fullName evidence="4">Transmembrane protein</fullName>
    </recommendedName>
</protein>
<feature type="region of interest" description="Disordered" evidence="1">
    <location>
        <begin position="71"/>
        <end position="122"/>
    </location>
</feature>
<reference evidence="2 3" key="1">
    <citation type="submission" date="2023-01" db="EMBL/GenBank/DDBJ databases">
        <authorList>
            <person name="Kreplak J."/>
        </authorList>
    </citation>
    <scope>NUCLEOTIDE SEQUENCE [LARGE SCALE GENOMIC DNA]</scope>
</reference>
<feature type="compositionally biased region" description="Pro residues" evidence="1">
    <location>
        <begin position="109"/>
        <end position="122"/>
    </location>
</feature>
<proteinExistence type="predicted"/>
<dbReference type="PANTHER" id="PTHR37249:SF3">
    <property type="entry name" value="OS03G0206201 PROTEIN"/>
    <property type="match status" value="1"/>
</dbReference>